<evidence type="ECO:0000313" key="2">
    <source>
        <dbReference type="EMBL" id="QWU87160.1"/>
    </source>
</evidence>
<proteinExistence type="predicted"/>
<feature type="compositionally biased region" description="Acidic residues" evidence="1">
    <location>
        <begin position="371"/>
        <end position="380"/>
    </location>
</feature>
<sequence length="809" mass="92776">MPPLKFSKSEEYLKIDADAERQVLDAYAETLDESNVEDIYLKHLPIIFHKLSIPHCFTRDIDNCVQWFYDTHFNGIPGDSNKARKTRSLLQQLTISTTRHGELDVSDIIDIDKLIIVGNRLVKFRDHFPEIKNAWRLFLEASSGSKVSDSKLLNETLSLQDLKKVKEHLDLGDVSDSILIDMLGCGTTTLEGEVLNYDANVSGLATRLIDSFLAELEQIQTSDEPINFNNTNQLDALLSYLENSDVSQFTPVPSEIVIHILLTLACRSPQSSKTRGTVSSDDGIEVSSSYMREINDKYEHNLTKDSLQRRSANILDKYVDLIQSSESDHALKLYQNFQDVLRPICNASIHFSRPRSKPESKEETPVVEVIQDSESDVEDDDLSAGMEIETSSKYHQFGLPQKNVISLSDIGSKTTGLGEATSLFQNMPHLSAQATPEPEQLSPEGRPKKQKVERNPLEFVKLFDDHLIVSRLMNSKDYNLWDLLRWAFTCCGDSSQYQKFLFNSSNTSLHHIWETYSSTLRIILKFLKIQHDVSQKRQKRSFLGCLLTQLGRNQDWYERLVDVAFTGLGLSTQDRPFPCYPRERSLIKNDVNTNGSVGLRSKVDYDDNIESLHLRAHLVALFLYQETNRFHKVDLVTQLSNKLLMFDKDTIFAFLQRLNTQSFVPKQVLDKFILMVYNKLVITIVGSEDLAYNLIGYSDPTSTRIEKLTRLFKSSELYDGLVHDSTYKDFNDFKRCWDICIGLCYEMIKFIVTSEVLKEHQLDLKVYEDILSALHTFKDMSERHYIEFLESRSWNASVQQTTILQGMQT</sequence>
<accession>A0ABX8I3M7</accession>
<dbReference type="Proteomes" id="UP000825434">
    <property type="component" value="Chromosome 2"/>
</dbReference>
<organism evidence="2 3">
    <name type="scientific">Candidozyma haemuli</name>
    <dbReference type="NCBI Taxonomy" id="45357"/>
    <lineage>
        <taxon>Eukaryota</taxon>
        <taxon>Fungi</taxon>
        <taxon>Dikarya</taxon>
        <taxon>Ascomycota</taxon>
        <taxon>Saccharomycotina</taxon>
        <taxon>Pichiomycetes</taxon>
        <taxon>Metschnikowiaceae</taxon>
        <taxon>Candidozyma</taxon>
    </lineage>
</organism>
<protein>
    <submittedName>
        <fullName evidence="2">Uncharacterized protein</fullName>
    </submittedName>
</protein>
<evidence type="ECO:0000256" key="1">
    <source>
        <dbReference type="SAM" id="MobiDB-lite"/>
    </source>
</evidence>
<dbReference type="Pfam" id="PF08730">
    <property type="entry name" value="Rad33"/>
    <property type="match status" value="1"/>
</dbReference>
<feature type="region of interest" description="Disordered" evidence="1">
    <location>
        <begin position="432"/>
        <end position="451"/>
    </location>
</feature>
<dbReference type="EMBL" id="CP076662">
    <property type="protein sequence ID" value="QWU87160.1"/>
    <property type="molecule type" value="Genomic_DNA"/>
</dbReference>
<feature type="region of interest" description="Disordered" evidence="1">
    <location>
        <begin position="351"/>
        <end position="380"/>
    </location>
</feature>
<name>A0ABX8I3M7_9ASCO</name>
<evidence type="ECO:0000313" key="3">
    <source>
        <dbReference type="Proteomes" id="UP000825434"/>
    </source>
</evidence>
<dbReference type="InterPro" id="IPR014841">
    <property type="entry name" value="Rad33"/>
</dbReference>
<keyword evidence="3" id="KW-1185">Reference proteome</keyword>
<reference evidence="2 3" key="1">
    <citation type="submission" date="2021-06" db="EMBL/GenBank/DDBJ databases">
        <title>Candida outbreak in Lebanon.</title>
        <authorList>
            <person name="Finianos M."/>
        </authorList>
    </citation>
    <scope>NUCLEOTIDE SEQUENCE [LARGE SCALE GENOMIC DNA]</scope>
    <source>
        <strain evidence="2">CA3LBN</strain>
    </source>
</reference>
<gene>
    <name evidence="2" type="ORF">CA3LBN_001425</name>
</gene>